<keyword evidence="4 9" id="KW-0479">Metal-binding</keyword>
<keyword evidence="7 9" id="KW-0503">Monooxygenase</keyword>
<sequence>MAAGLIPRFRALQPVSGRYVRWPVDTSPCCLRPIRVNCPHDLPEVPMATERHYSPLDRLLLQADSAMRTLLPLSAHPQRPSPAVVQPDHKMSDVDTRHVAGLMRINHTGEVCAQALYQGQALTAKLPKVRKAMEHAAEEEIDHLVWCEQRIHQLGSHTSVLNPLFYGLSFGIGAVAGVISDRVSLGFVAATEDQVCKHLSEHLEQLPSEDGKSRAILEQMLNDEEHHAESALEAGGFRFPAPVKFGMSILAKVMTKSTYRI</sequence>
<comment type="similarity">
    <text evidence="9">Belongs to the COQ7 family.</text>
</comment>
<comment type="pathway">
    <text evidence="1 9">Cofactor biosynthesis; ubiquinone biosynthesis.</text>
</comment>
<keyword evidence="6 9" id="KW-0408">Iron</keyword>
<evidence type="ECO:0000256" key="6">
    <source>
        <dbReference type="ARBA" id="ARBA00023004"/>
    </source>
</evidence>
<dbReference type="InterPro" id="IPR012347">
    <property type="entry name" value="Ferritin-like"/>
</dbReference>
<dbReference type="Gene3D" id="1.20.1260.10">
    <property type="match status" value="1"/>
</dbReference>
<feature type="binding site" evidence="9">
    <location>
        <position position="110"/>
    </location>
    <ligand>
        <name>Fe cation</name>
        <dbReference type="ChEBI" id="CHEBI:24875"/>
        <label>1</label>
    </ligand>
</feature>
<feature type="binding site" evidence="9">
    <location>
        <position position="192"/>
    </location>
    <ligand>
        <name>Fe cation</name>
        <dbReference type="ChEBI" id="CHEBI:24875"/>
        <label>2</label>
    </ligand>
</feature>
<comment type="function">
    <text evidence="9">Catalyzes the hydroxylation of 2-nonaprenyl-3-methyl-6-methoxy-1,4-benzoquinol during ubiquinone biosynthesis.</text>
</comment>
<keyword evidence="5 9" id="KW-0560">Oxidoreductase</keyword>
<dbReference type="HAMAP" id="MF_01658">
    <property type="entry name" value="COQ7"/>
    <property type="match status" value="1"/>
</dbReference>
<dbReference type="PANTHER" id="PTHR11237:SF4">
    <property type="entry name" value="5-DEMETHOXYUBIQUINONE HYDROXYLASE, MITOCHONDRIAL"/>
    <property type="match status" value="1"/>
</dbReference>
<comment type="caution">
    <text evidence="10">The sequence shown here is derived from an EMBL/GenBank/DDBJ whole genome shotgun (WGS) entry which is preliminary data.</text>
</comment>
<dbReference type="GO" id="GO:0046872">
    <property type="term" value="F:metal ion binding"/>
    <property type="evidence" value="ECO:0007669"/>
    <property type="project" value="UniProtKB-KW"/>
</dbReference>
<protein>
    <recommendedName>
        <fullName evidence="9">3-demethoxyubiquinol 3-hydroxylase</fullName>
        <shortName evidence="9">DMQ hydroxylase</shortName>
        <ecNumber evidence="9">1.14.99.60</ecNumber>
    </recommendedName>
    <alternativeName>
        <fullName evidence="9">2-nonaprenyl-3-methyl-6-methoxy-1,4-benzoquinol hydroxylase</fullName>
    </alternativeName>
</protein>
<gene>
    <name evidence="9" type="primary">coq7</name>
    <name evidence="10" type="ORF">ALQ42_100021</name>
</gene>
<keyword evidence="2 9" id="KW-1003">Cell membrane</keyword>
<evidence type="ECO:0000256" key="1">
    <source>
        <dbReference type="ARBA" id="ARBA00004749"/>
    </source>
</evidence>
<dbReference type="UniPathway" id="UPA00232"/>
<evidence type="ECO:0000256" key="8">
    <source>
        <dbReference type="ARBA" id="ARBA00023136"/>
    </source>
</evidence>
<evidence type="ECO:0000256" key="4">
    <source>
        <dbReference type="ARBA" id="ARBA00022723"/>
    </source>
</evidence>
<dbReference type="CDD" id="cd01042">
    <property type="entry name" value="DMQH"/>
    <property type="match status" value="1"/>
</dbReference>
<evidence type="ECO:0000313" key="11">
    <source>
        <dbReference type="Proteomes" id="UP000273536"/>
    </source>
</evidence>
<proteinExistence type="inferred from homology"/>
<comment type="cofactor">
    <cofactor evidence="9">
        <name>Fe cation</name>
        <dbReference type="ChEBI" id="CHEBI:24875"/>
    </cofactor>
    <text evidence="9">Binds 2 iron ions per subunit.</text>
</comment>
<dbReference type="GO" id="GO:0005886">
    <property type="term" value="C:plasma membrane"/>
    <property type="evidence" value="ECO:0007669"/>
    <property type="project" value="UniProtKB-SubCell"/>
</dbReference>
<dbReference type="EC" id="1.14.99.60" evidence="9"/>
<reference evidence="10 11" key="1">
    <citation type="submission" date="2018-08" db="EMBL/GenBank/DDBJ databases">
        <title>Recombination of ecologically and evolutionarily significant loci maintains genetic cohesion in the Pseudomonas syringae species complex.</title>
        <authorList>
            <person name="Dillon M."/>
            <person name="Thakur S."/>
            <person name="Almeida R.N.D."/>
            <person name="Weir B.S."/>
            <person name="Guttman D.S."/>
        </authorList>
    </citation>
    <scope>NUCLEOTIDE SEQUENCE [LARGE SCALE GENOMIC DNA]</scope>
    <source>
        <strain evidence="10 11">ICMP 6372</strain>
    </source>
</reference>
<evidence type="ECO:0000256" key="9">
    <source>
        <dbReference type="HAMAP-Rule" id="MF_01658"/>
    </source>
</evidence>
<name>A0A3M3UAL5_PSESG</name>
<dbReference type="GO" id="GO:0006744">
    <property type="term" value="P:ubiquinone biosynthetic process"/>
    <property type="evidence" value="ECO:0007669"/>
    <property type="project" value="UniProtKB-UniRule"/>
</dbReference>
<dbReference type="NCBIfam" id="NF033656">
    <property type="entry name" value="DMQ_monoox_COQ7"/>
    <property type="match status" value="1"/>
</dbReference>
<evidence type="ECO:0000256" key="5">
    <source>
        <dbReference type="ARBA" id="ARBA00023002"/>
    </source>
</evidence>
<feature type="binding site" evidence="9">
    <location>
        <position position="227"/>
    </location>
    <ligand>
        <name>Fe cation</name>
        <dbReference type="ChEBI" id="CHEBI:24875"/>
        <label>2</label>
    </ligand>
</feature>
<dbReference type="GO" id="GO:0008682">
    <property type="term" value="F:3-demethoxyubiquinol 3-hydroxylase activity"/>
    <property type="evidence" value="ECO:0007669"/>
    <property type="project" value="UniProtKB-EC"/>
</dbReference>
<feature type="binding site" evidence="9">
    <location>
        <position position="224"/>
    </location>
    <ligand>
        <name>Fe cation</name>
        <dbReference type="ChEBI" id="CHEBI:24875"/>
        <label>1</label>
    </ligand>
</feature>
<dbReference type="Proteomes" id="UP000273536">
    <property type="component" value="Unassembled WGS sequence"/>
</dbReference>
<feature type="binding site" evidence="9">
    <location>
        <position position="140"/>
    </location>
    <ligand>
        <name>Fe cation</name>
        <dbReference type="ChEBI" id="CHEBI:24875"/>
        <label>2</label>
    </ligand>
</feature>
<keyword evidence="3 9" id="KW-0831">Ubiquinone biosynthesis</keyword>
<evidence type="ECO:0000256" key="2">
    <source>
        <dbReference type="ARBA" id="ARBA00022475"/>
    </source>
</evidence>
<organism evidence="10 11">
    <name type="scientific">Pseudomonas savastanoi pv. glycinea</name>
    <name type="common">Pseudomonas syringae pv. glycinea</name>
    <dbReference type="NCBI Taxonomy" id="318"/>
    <lineage>
        <taxon>Bacteria</taxon>
        <taxon>Pseudomonadati</taxon>
        <taxon>Pseudomonadota</taxon>
        <taxon>Gammaproteobacteria</taxon>
        <taxon>Pseudomonadales</taxon>
        <taxon>Pseudomonadaceae</taxon>
        <taxon>Pseudomonas</taxon>
    </lineage>
</organism>
<feature type="binding site" evidence="9">
    <location>
        <position position="143"/>
    </location>
    <ligand>
        <name>Fe cation</name>
        <dbReference type="ChEBI" id="CHEBI:24875"/>
        <label>1</label>
    </ligand>
</feature>
<evidence type="ECO:0000256" key="7">
    <source>
        <dbReference type="ARBA" id="ARBA00023033"/>
    </source>
</evidence>
<dbReference type="SUPFAM" id="SSF47240">
    <property type="entry name" value="Ferritin-like"/>
    <property type="match status" value="1"/>
</dbReference>
<dbReference type="AlphaFoldDB" id="A0A3M3UAL5"/>
<evidence type="ECO:0000256" key="3">
    <source>
        <dbReference type="ARBA" id="ARBA00022688"/>
    </source>
</evidence>
<dbReference type="InterPro" id="IPR047809">
    <property type="entry name" value="COQ7_proteobact"/>
</dbReference>
<dbReference type="EMBL" id="RBPS01000351">
    <property type="protein sequence ID" value="RMO30150.1"/>
    <property type="molecule type" value="Genomic_DNA"/>
</dbReference>
<comment type="subcellular location">
    <subcellularLocation>
        <location evidence="9">Cell membrane</location>
        <topology evidence="9">Peripheral membrane protein</topology>
    </subcellularLocation>
</comment>
<dbReference type="InterPro" id="IPR011566">
    <property type="entry name" value="Ubq_synth_Coq7"/>
</dbReference>
<dbReference type="InterPro" id="IPR009078">
    <property type="entry name" value="Ferritin-like_SF"/>
</dbReference>
<evidence type="ECO:0000313" key="10">
    <source>
        <dbReference type="EMBL" id="RMO30150.1"/>
    </source>
</evidence>
<comment type="catalytic activity">
    <reaction evidence="9">
        <text>a 5-methoxy-2-methyl-3-(all-trans-polyprenyl)benzene-1,4-diol + AH2 + O2 = a 3-demethylubiquinol + A + H2O</text>
        <dbReference type="Rhea" id="RHEA:50908"/>
        <dbReference type="Rhea" id="RHEA-COMP:10859"/>
        <dbReference type="Rhea" id="RHEA-COMP:10914"/>
        <dbReference type="ChEBI" id="CHEBI:13193"/>
        <dbReference type="ChEBI" id="CHEBI:15377"/>
        <dbReference type="ChEBI" id="CHEBI:15379"/>
        <dbReference type="ChEBI" id="CHEBI:17499"/>
        <dbReference type="ChEBI" id="CHEBI:84167"/>
        <dbReference type="ChEBI" id="CHEBI:84422"/>
        <dbReference type="EC" id="1.14.99.60"/>
    </reaction>
</comment>
<feature type="binding site" evidence="9">
    <location>
        <position position="224"/>
    </location>
    <ligand>
        <name>Fe cation</name>
        <dbReference type="ChEBI" id="CHEBI:24875"/>
        <label>2</label>
    </ligand>
</feature>
<accession>A0A3M3UAL5</accession>
<keyword evidence="8 9" id="KW-0472">Membrane</keyword>
<dbReference type="Pfam" id="PF03232">
    <property type="entry name" value="COQ7"/>
    <property type="match status" value="1"/>
</dbReference>
<feature type="binding site" evidence="9">
    <location>
        <position position="140"/>
    </location>
    <ligand>
        <name>Fe cation</name>
        <dbReference type="ChEBI" id="CHEBI:24875"/>
        <label>1</label>
    </ligand>
</feature>
<dbReference type="PANTHER" id="PTHR11237">
    <property type="entry name" value="COENZYME Q10 BIOSYNTHESIS PROTEIN 7"/>
    <property type="match status" value="1"/>
</dbReference>